<dbReference type="AlphaFoldDB" id="A0A098MG09"/>
<dbReference type="OrthoDB" id="9815825at2"/>
<proteinExistence type="inferred from homology"/>
<dbReference type="eggNOG" id="COG0673">
    <property type="taxonomic scope" value="Bacteria"/>
</dbReference>
<organism evidence="5 6">
    <name type="scientific">Paenibacillus wynnii</name>
    <dbReference type="NCBI Taxonomy" id="268407"/>
    <lineage>
        <taxon>Bacteria</taxon>
        <taxon>Bacillati</taxon>
        <taxon>Bacillota</taxon>
        <taxon>Bacilli</taxon>
        <taxon>Bacillales</taxon>
        <taxon>Paenibacillaceae</taxon>
        <taxon>Paenibacillus</taxon>
    </lineage>
</organism>
<keyword evidence="6" id="KW-1185">Reference proteome</keyword>
<dbReference type="STRING" id="268407.PWYN_14855"/>
<evidence type="ECO:0000259" key="4">
    <source>
        <dbReference type="Pfam" id="PF02894"/>
    </source>
</evidence>
<protein>
    <submittedName>
        <fullName evidence="5">Oxidoreductase</fullName>
    </submittedName>
</protein>
<dbReference type="NCBIfam" id="NF008607">
    <property type="entry name" value="PRK11579.1"/>
    <property type="match status" value="1"/>
</dbReference>
<dbReference type="GO" id="GO:0016491">
    <property type="term" value="F:oxidoreductase activity"/>
    <property type="evidence" value="ECO:0007669"/>
    <property type="project" value="UniProtKB-KW"/>
</dbReference>
<reference evidence="5 6" key="1">
    <citation type="submission" date="2014-08" db="EMBL/GenBank/DDBJ databases">
        <authorList>
            <person name="den Bakker H.C."/>
        </authorList>
    </citation>
    <scope>NUCLEOTIDE SEQUENCE [LARGE SCALE GENOMIC DNA]</scope>
    <source>
        <strain evidence="5 6">DSM 18334</strain>
    </source>
</reference>
<dbReference type="RefSeq" id="WP_036652763.1">
    <property type="nucleotide sequence ID" value="NZ_JQCR01000002.1"/>
</dbReference>
<dbReference type="PANTHER" id="PTHR43708">
    <property type="entry name" value="CONSERVED EXPRESSED OXIDOREDUCTASE (EUROFUNG)"/>
    <property type="match status" value="1"/>
</dbReference>
<evidence type="ECO:0000256" key="2">
    <source>
        <dbReference type="ARBA" id="ARBA00023002"/>
    </source>
</evidence>
<dbReference type="Pfam" id="PF01408">
    <property type="entry name" value="GFO_IDH_MocA"/>
    <property type="match status" value="1"/>
</dbReference>
<keyword evidence="2" id="KW-0560">Oxidoreductase</keyword>
<dbReference type="InterPro" id="IPR000683">
    <property type="entry name" value="Gfo/Idh/MocA-like_OxRdtase_N"/>
</dbReference>
<evidence type="ECO:0000256" key="1">
    <source>
        <dbReference type="ARBA" id="ARBA00010928"/>
    </source>
</evidence>
<dbReference type="InterPro" id="IPR004104">
    <property type="entry name" value="Gfo/Idh/MocA-like_OxRdtase_C"/>
</dbReference>
<dbReference type="InterPro" id="IPR036291">
    <property type="entry name" value="NAD(P)-bd_dom_sf"/>
</dbReference>
<feature type="domain" description="Gfo/Idh/MocA-like oxidoreductase N-terminal" evidence="3">
    <location>
        <begin position="4"/>
        <end position="121"/>
    </location>
</feature>
<dbReference type="Gene3D" id="3.40.50.720">
    <property type="entry name" value="NAD(P)-binding Rossmann-like Domain"/>
    <property type="match status" value="1"/>
</dbReference>
<dbReference type="Proteomes" id="UP000029734">
    <property type="component" value="Unassembled WGS sequence"/>
</dbReference>
<comment type="similarity">
    <text evidence="1">Belongs to the Gfo/Idh/MocA family.</text>
</comment>
<comment type="caution">
    <text evidence="5">The sequence shown here is derived from an EMBL/GenBank/DDBJ whole genome shotgun (WGS) entry which is preliminary data.</text>
</comment>
<dbReference type="Pfam" id="PF02894">
    <property type="entry name" value="GFO_IDH_MocA_C"/>
    <property type="match status" value="1"/>
</dbReference>
<dbReference type="GO" id="GO:0000166">
    <property type="term" value="F:nucleotide binding"/>
    <property type="evidence" value="ECO:0007669"/>
    <property type="project" value="InterPro"/>
</dbReference>
<dbReference type="EMBL" id="JQCR01000002">
    <property type="protein sequence ID" value="KGE20477.1"/>
    <property type="molecule type" value="Genomic_DNA"/>
</dbReference>
<dbReference type="PANTHER" id="PTHR43708:SF5">
    <property type="entry name" value="CONSERVED EXPRESSED OXIDOREDUCTASE (EUROFUNG)-RELATED"/>
    <property type="match status" value="1"/>
</dbReference>
<name>A0A098MG09_9BACL</name>
<dbReference type="Gene3D" id="3.30.360.10">
    <property type="entry name" value="Dihydrodipicolinate Reductase, domain 2"/>
    <property type="match status" value="1"/>
</dbReference>
<reference evidence="5 6" key="2">
    <citation type="submission" date="2014-10" db="EMBL/GenBank/DDBJ databases">
        <title>Comparative genomics of the Paenibacillus odorifer group.</title>
        <authorList>
            <person name="Tsai Y.-C."/>
            <person name="Martin N."/>
            <person name="Korlach J."/>
            <person name="Wiedmann M."/>
        </authorList>
    </citation>
    <scope>NUCLEOTIDE SEQUENCE [LARGE SCALE GENOMIC DNA]</scope>
    <source>
        <strain evidence="5 6">DSM 18334</strain>
    </source>
</reference>
<evidence type="ECO:0000313" key="6">
    <source>
        <dbReference type="Proteomes" id="UP000029734"/>
    </source>
</evidence>
<gene>
    <name evidence="5" type="ORF">PWYN_14855</name>
</gene>
<evidence type="ECO:0000313" key="5">
    <source>
        <dbReference type="EMBL" id="KGE20477.1"/>
    </source>
</evidence>
<evidence type="ECO:0000259" key="3">
    <source>
        <dbReference type="Pfam" id="PF01408"/>
    </source>
</evidence>
<accession>A0A098MG09</accession>
<dbReference type="InterPro" id="IPR051317">
    <property type="entry name" value="Gfo/Idh/MocA_oxidoreduct"/>
</dbReference>
<feature type="domain" description="Gfo/Idh/MocA-like oxidoreductase C-terminal" evidence="4">
    <location>
        <begin position="134"/>
        <end position="345"/>
    </location>
</feature>
<sequence length="349" mass="38892">MHNVRIGLIGYGFSASTFHAPLLGTINGFRITAVSSSKPELVKKDLPEAVVESDPSVLIHRKDVDLVIITAPNEAHFPLAKEALEAGKHVVVEKPFVLTYAEGKQLINLARSKGVLLSVYHNRRWDNDFLTLQEIIGSGRLGRVFTYEAHFDRYRREVRDRWRERGIPGAGLLYDLGAHLIDQALVLFGIPQYVTGDILSQREGAQADDYFHITLKYGRLRVILHSSMLVKEPGPHFLVHGDKGSFSKYGLDSQEETLKGGGRPGSPFYGEDPEENFGMLVWENKSGLTVRENVRTLPGRYQDYYKGIYNSIVSGAPSPVSAEEALNVIAVIECVQLSSSEQRTLPFTL</sequence>
<dbReference type="SUPFAM" id="SSF51735">
    <property type="entry name" value="NAD(P)-binding Rossmann-fold domains"/>
    <property type="match status" value="1"/>
</dbReference>